<evidence type="ECO:0000256" key="1">
    <source>
        <dbReference type="SAM" id="Phobius"/>
    </source>
</evidence>
<feature type="transmembrane region" description="Helical" evidence="1">
    <location>
        <begin position="189"/>
        <end position="217"/>
    </location>
</feature>
<dbReference type="Proteomes" id="UP000727506">
    <property type="component" value="Unassembled WGS sequence"/>
</dbReference>
<keyword evidence="1" id="KW-0472">Membrane</keyword>
<evidence type="ECO:0000313" key="2">
    <source>
        <dbReference type="EMBL" id="MBS6940597.1"/>
    </source>
</evidence>
<evidence type="ECO:0000313" key="3">
    <source>
        <dbReference type="Proteomes" id="UP000727506"/>
    </source>
</evidence>
<feature type="transmembrane region" description="Helical" evidence="1">
    <location>
        <begin position="36"/>
        <end position="52"/>
    </location>
</feature>
<dbReference type="Gene3D" id="1.10.1760.20">
    <property type="match status" value="1"/>
</dbReference>
<gene>
    <name evidence="2" type="ORF">KH142_03780</name>
</gene>
<keyword evidence="1" id="KW-1133">Transmembrane helix</keyword>
<dbReference type="EMBL" id="JAGZSV010000046">
    <property type="protein sequence ID" value="MBS6940597.1"/>
    <property type="molecule type" value="Genomic_DNA"/>
</dbReference>
<accession>A0A943UST5</accession>
<name>A0A943UST5_9ACTN</name>
<proteinExistence type="predicted"/>
<dbReference type="InterPro" id="IPR046487">
    <property type="entry name" value="DUF6580"/>
</dbReference>
<feature type="transmembrane region" description="Helical" evidence="1">
    <location>
        <begin position="6"/>
        <end position="29"/>
    </location>
</feature>
<comment type="caution">
    <text evidence="2">The sequence shown here is derived from an EMBL/GenBank/DDBJ whole genome shotgun (WGS) entry which is preliminary data.</text>
</comment>
<protein>
    <submittedName>
        <fullName evidence="2">ECF transporter S component</fullName>
    </submittedName>
</protein>
<feature type="transmembrane region" description="Helical" evidence="1">
    <location>
        <begin position="105"/>
        <end position="126"/>
    </location>
</feature>
<organism evidence="2 3">
    <name type="scientific">Slackia piriformis</name>
    <dbReference type="NCBI Taxonomy" id="626934"/>
    <lineage>
        <taxon>Bacteria</taxon>
        <taxon>Bacillati</taxon>
        <taxon>Actinomycetota</taxon>
        <taxon>Coriobacteriia</taxon>
        <taxon>Eggerthellales</taxon>
        <taxon>Eggerthellaceae</taxon>
        <taxon>Slackia</taxon>
    </lineage>
</organism>
<feature type="transmembrane region" description="Helical" evidence="1">
    <location>
        <begin position="156"/>
        <end position="177"/>
    </location>
</feature>
<reference evidence="2" key="1">
    <citation type="submission" date="2021-02" db="EMBL/GenBank/DDBJ databases">
        <title>Infant gut strain persistence is associated with maternal origin, phylogeny, and functional potential including surface adhesion and iron acquisition.</title>
        <authorList>
            <person name="Lou Y.C."/>
        </authorList>
    </citation>
    <scope>NUCLEOTIDE SEQUENCE</scope>
    <source>
        <strain evidence="2">L2_039_000G1_dasL2_039_000G1_concoct_11</strain>
    </source>
</reference>
<dbReference type="AlphaFoldDB" id="A0A943UST5"/>
<dbReference type="Pfam" id="PF20221">
    <property type="entry name" value="DUF6580"/>
    <property type="match status" value="1"/>
</dbReference>
<feature type="transmembrane region" description="Helical" evidence="1">
    <location>
        <begin position="64"/>
        <end position="84"/>
    </location>
</feature>
<sequence length="239" mass="25271">MAAVRHAAALACEIVAVAAVPAVLVLCAVFGVQQTALLSMAVVTCALLLFFAGYETGRPRLRDIMPVVVLAALAAAGRILFAPFPSFKPVSAIAIIAGAAFGRRSGFMVGALAALASNFFFGQGAWTPWQMYAWGMVGYGAGVLAQAGLARRTGVVCAYGFVSGYAYGFVLNLWSIVGFFHPQDIAQILAVYAAALPFDTMHAVATVTFLLALYAPWRRKLARIARKYGLADDARAPCR</sequence>
<feature type="transmembrane region" description="Helical" evidence="1">
    <location>
        <begin position="132"/>
        <end position="149"/>
    </location>
</feature>
<keyword evidence="1" id="KW-0812">Transmembrane</keyword>